<gene>
    <name evidence="10 11" type="primary">lolA</name>
    <name evidence="11" type="ORF">C0099_10625</name>
</gene>
<sequence precursor="true">MMQLSPWRSVFAALALVCAGAAQAADAGIVQLERFVARAGSAAGHFEQTVMSQSGRRPQVSSGRFVFDRPGRFRWEYVKPYPQLLVSDGDKLWSWDPDLNQVTVQPIGDALGSTPAAILAGDGALERNFTLIDGGERDGLAWVTAEPRERESPFEIVRIGLADGMLQRMEMRDHFGQTTVIDFPDLATGVDPDPDLFRFVPPDGADVLSH</sequence>
<dbReference type="NCBIfam" id="TIGR00547">
    <property type="entry name" value="lolA"/>
    <property type="match status" value="1"/>
</dbReference>
<keyword evidence="12" id="KW-1185">Reference proteome</keyword>
<evidence type="ECO:0000256" key="8">
    <source>
        <dbReference type="ARBA" id="ARBA00022927"/>
    </source>
</evidence>
<evidence type="ECO:0000256" key="3">
    <source>
        <dbReference type="ARBA" id="ARBA00011245"/>
    </source>
</evidence>
<dbReference type="GO" id="GO:0042597">
    <property type="term" value="C:periplasmic space"/>
    <property type="evidence" value="ECO:0007669"/>
    <property type="project" value="UniProtKB-SubCell"/>
</dbReference>
<accession>A0A2I6S7W8</accession>
<keyword evidence="7 10" id="KW-0574">Periplasm</keyword>
<evidence type="ECO:0000256" key="9">
    <source>
        <dbReference type="ARBA" id="ARBA00023186"/>
    </source>
</evidence>
<dbReference type="Proteomes" id="UP000242205">
    <property type="component" value="Chromosome"/>
</dbReference>
<comment type="subunit">
    <text evidence="3 10">Monomer.</text>
</comment>
<protein>
    <recommendedName>
        <fullName evidence="4 10">Outer-membrane lipoprotein carrier protein</fullName>
    </recommendedName>
</protein>
<feature type="chain" id="PRO_5014481215" description="Outer-membrane lipoprotein carrier protein" evidence="10">
    <location>
        <begin position="25"/>
        <end position="210"/>
    </location>
</feature>
<evidence type="ECO:0000256" key="1">
    <source>
        <dbReference type="ARBA" id="ARBA00004418"/>
    </source>
</evidence>
<comment type="function">
    <text evidence="10">Participates in the translocation of lipoproteins from the inner membrane to the outer membrane. Only forms a complex with a lipoprotein if the residue after the N-terminal Cys is not an aspartate (The Asp acts as a targeting signal to indicate that the lipoprotein should stay in the inner membrane).</text>
</comment>
<dbReference type="EMBL" id="CP025682">
    <property type="protein sequence ID" value="AUN95338.1"/>
    <property type="molecule type" value="Genomic_DNA"/>
</dbReference>
<dbReference type="PANTHER" id="PTHR35869:SF1">
    <property type="entry name" value="OUTER-MEMBRANE LIPOPROTEIN CARRIER PROTEIN"/>
    <property type="match status" value="1"/>
</dbReference>
<dbReference type="PANTHER" id="PTHR35869">
    <property type="entry name" value="OUTER-MEMBRANE LIPOPROTEIN CARRIER PROTEIN"/>
    <property type="match status" value="1"/>
</dbReference>
<organism evidence="11 12">
    <name type="scientific">Pseudazoarcus pumilus</name>
    <dbReference type="NCBI Taxonomy" id="2067960"/>
    <lineage>
        <taxon>Bacteria</taxon>
        <taxon>Pseudomonadati</taxon>
        <taxon>Pseudomonadota</taxon>
        <taxon>Betaproteobacteria</taxon>
        <taxon>Rhodocyclales</taxon>
        <taxon>Zoogloeaceae</taxon>
        <taxon>Pseudazoarcus</taxon>
    </lineage>
</organism>
<evidence type="ECO:0000256" key="4">
    <source>
        <dbReference type="ARBA" id="ARBA00014035"/>
    </source>
</evidence>
<keyword evidence="6 10" id="KW-0732">Signal</keyword>
<dbReference type="InterPro" id="IPR018323">
    <property type="entry name" value="OM_lipoprot_carrier_LolA_Pbac"/>
</dbReference>
<dbReference type="HAMAP" id="MF_00240">
    <property type="entry name" value="LolA"/>
    <property type="match status" value="1"/>
</dbReference>
<evidence type="ECO:0000256" key="5">
    <source>
        <dbReference type="ARBA" id="ARBA00022448"/>
    </source>
</evidence>
<proteinExistence type="inferred from homology"/>
<keyword evidence="8 10" id="KW-0653">Protein transport</keyword>
<dbReference type="KEGG" id="atw:C0099_10625"/>
<feature type="signal peptide" evidence="10">
    <location>
        <begin position="1"/>
        <end position="24"/>
    </location>
</feature>
<dbReference type="OrthoDB" id="9787361at2"/>
<dbReference type="InterPro" id="IPR004564">
    <property type="entry name" value="OM_lipoprot_carrier_LolA-like"/>
</dbReference>
<evidence type="ECO:0000256" key="6">
    <source>
        <dbReference type="ARBA" id="ARBA00022729"/>
    </source>
</evidence>
<dbReference type="Pfam" id="PF03548">
    <property type="entry name" value="LolA"/>
    <property type="match status" value="1"/>
</dbReference>
<keyword evidence="11" id="KW-0449">Lipoprotein</keyword>
<keyword evidence="9 10" id="KW-0143">Chaperone</keyword>
<dbReference type="SUPFAM" id="SSF89392">
    <property type="entry name" value="Prokaryotic lipoproteins and lipoprotein localization factors"/>
    <property type="match status" value="1"/>
</dbReference>
<dbReference type="AlphaFoldDB" id="A0A2I6S7W8"/>
<name>A0A2I6S7W8_9RHOO</name>
<reference evidence="11 12" key="1">
    <citation type="submission" date="2018-01" db="EMBL/GenBank/DDBJ databases">
        <authorList>
            <person name="Fu G.-Y."/>
        </authorList>
    </citation>
    <scope>NUCLEOTIDE SEQUENCE [LARGE SCALE GENOMIC DNA]</scope>
    <source>
        <strain evidence="11 12">SY39</strain>
    </source>
</reference>
<dbReference type="InterPro" id="IPR029046">
    <property type="entry name" value="LolA/LolB/LppX"/>
</dbReference>
<dbReference type="GO" id="GO:0042953">
    <property type="term" value="P:lipoprotein transport"/>
    <property type="evidence" value="ECO:0007669"/>
    <property type="project" value="InterPro"/>
</dbReference>
<dbReference type="CDD" id="cd16325">
    <property type="entry name" value="LolA"/>
    <property type="match status" value="1"/>
</dbReference>
<comment type="similarity">
    <text evidence="2 10">Belongs to the LolA family.</text>
</comment>
<evidence type="ECO:0000256" key="7">
    <source>
        <dbReference type="ARBA" id="ARBA00022764"/>
    </source>
</evidence>
<dbReference type="GO" id="GO:0044874">
    <property type="term" value="P:lipoprotein localization to outer membrane"/>
    <property type="evidence" value="ECO:0007669"/>
    <property type="project" value="UniProtKB-UniRule"/>
</dbReference>
<evidence type="ECO:0000313" key="11">
    <source>
        <dbReference type="EMBL" id="AUN95338.1"/>
    </source>
</evidence>
<evidence type="ECO:0000256" key="10">
    <source>
        <dbReference type="HAMAP-Rule" id="MF_00240"/>
    </source>
</evidence>
<evidence type="ECO:0000313" key="12">
    <source>
        <dbReference type="Proteomes" id="UP000242205"/>
    </source>
</evidence>
<evidence type="ECO:0000256" key="2">
    <source>
        <dbReference type="ARBA" id="ARBA00007615"/>
    </source>
</evidence>
<dbReference type="Gene3D" id="2.50.20.10">
    <property type="entry name" value="Lipoprotein localisation LolA/LolB/LppX"/>
    <property type="match status" value="1"/>
</dbReference>
<comment type="subcellular location">
    <subcellularLocation>
        <location evidence="1 10">Periplasm</location>
    </subcellularLocation>
</comment>
<keyword evidence="5 10" id="KW-0813">Transport</keyword>